<gene>
    <name evidence="1" type="ORF">D7V32_00095</name>
</gene>
<evidence type="ECO:0000313" key="2">
    <source>
        <dbReference type="Proteomes" id="UP000282388"/>
    </source>
</evidence>
<keyword evidence="2" id="KW-1185">Reference proteome</keyword>
<proteinExistence type="predicted"/>
<accession>A0A3A8F051</accession>
<protein>
    <recommendedName>
        <fullName evidence="3">CheW-like domain-containing protein</fullName>
    </recommendedName>
</protein>
<dbReference type="EMBL" id="RAXV01000001">
    <property type="protein sequence ID" value="RKG34521.1"/>
    <property type="molecule type" value="Genomic_DNA"/>
</dbReference>
<evidence type="ECO:0000313" key="1">
    <source>
        <dbReference type="EMBL" id="RKG34521.1"/>
    </source>
</evidence>
<comment type="caution">
    <text evidence="1">The sequence shown here is derived from an EMBL/GenBank/DDBJ whole genome shotgun (WGS) entry which is preliminary data.</text>
</comment>
<dbReference type="OrthoDB" id="6703403at2"/>
<organism evidence="1 2">
    <name type="scientific">Acinetobacter tianfuensis</name>
    <dbReference type="NCBI Taxonomy" id="2419603"/>
    <lineage>
        <taxon>Bacteria</taxon>
        <taxon>Pseudomonadati</taxon>
        <taxon>Pseudomonadota</taxon>
        <taxon>Gammaproteobacteria</taxon>
        <taxon>Moraxellales</taxon>
        <taxon>Moraxellaceae</taxon>
        <taxon>Acinetobacter</taxon>
    </lineage>
</organism>
<evidence type="ECO:0008006" key="3">
    <source>
        <dbReference type="Google" id="ProtNLM"/>
    </source>
</evidence>
<reference evidence="1 2" key="1">
    <citation type="submission" date="2018-09" db="EMBL/GenBank/DDBJ databases">
        <title>The draft genome of Acinetobacter spp. strains.</title>
        <authorList>
            <person name="Qin J."/>
            <person name="Feng Y."/>
            <person name="Zong Z."/>
        </authorList>
    </citation>
    <scope>NUCLEOTIDE SEQUENCE [LARGE SCALE GENOMIC DNA]</scope>
    <source>
        <strain evidence="1 2">WCHAc060012</strain>
    </source>
</reference>
<name>A0A3A8F051_9GAMM</name>
<dbReference type="AlphaFoldDB" id="A0A3A8F051"/>
<sequence>MTDKSIVSAAAEQIDRQELQHLITVSTGFIDAYIIDCHGKEPMLLPQNIILSALDSTTDVPFVQWHELKLPVYAVNEPARKNGVALVIEGDDVQQRFALMCNEMPRTIRLRISEIVDEEKTLTDPAIYQYVRMGEDVYHVPNLNYIQSSMQS</sequence>
<dbReference type="Proteomes" id="UP000282388">
    <property type="component" value="Unassembled WGS sequence"/>
</dbReference>
<dbReference type="RefSeq" id="WP_120400905.1">
    <property type="nucleotide sequence ID" value="NZ_RAXV01000001.1"/>
</dbReference>